<organism evidence="2 3">
    <name type="scientific">Rhodanobacter geophilus</name>
    <dbReference type="NCBI Taxonomy" id="3162488"/>
    <lineage>
        <taxon>Bacteria</taxon>
        <taxon>Pseudomonadati</taxon>
        <taxon>Pseudomonadota</taxon>
        <taxon>Gammaproteobacteria</taxon>
        <taxon>Lysobacterales</taxon>
        <taxon>Rhodanobacteraceae</taxon>
        <taxon>Rhodanobacter</taxon>
    </lineage>
</organism>
<dbReference type="EMBL" id="JBFOHL010000002">
    <property type="protein sequence ID" value="MEW9623203.1"/>
    <property type="molecule type" value="Genomic_DNA"/>
</dbReference>
<dbReference type="Pfam" id="PF05930">
    <property type="entry name" value="Phage_AlpA"/>
    <property type="match status" value="1"/>
</dbReference>
<protein>
    <submittedName>
        <fullName evidence="2">Helix-turn-helix transcriptional regulator</fullName>
    </submittedName>
</protein>
<keyword evidence="3" id="KW-1185">Reference proteome</keyword>
<name>A0ABV3QLV5_9GAMM</name>
<dbReference type="PANTHER" id="PTHR36154:SF1">
    <property type="entry name" value="DNA-BINDING TRANSCRIPTIONAL ACTIVATOR ALPA"/>
    <property type="match status" value="1"/>
</dbReference>
<dbReference type="InterPro" id="IPR052931">
    <property type="entry name" value="Prophage_regulatory_activator"/>
</dbReference>
<proteinExistence type="predicted"/>
<evidence type="ECO:0000256" key="1">
    <source>
        <dbReference type="SAM" id="MobiDB-lite"/>
    </source>
</evidence>
<feature type="region of interest" description="Disordered" evidence="1">
    <location>
        <begin position="119"/>
        <end position="141"/>
    </location>
</feature>
<dbReference type="Proteomes" id="UP001556170">
    <property type="component" value="Unassembled WGS sequence"/>
</dbReference>
<evidence type="ECO:0000313" key="3">
    <source>
        <dbReference type="Proteomes" id="UP001556170"/>
    </source>
</evidence>
<reference evidence="2 3" key="1">
    <citation type="submission" date="2024-06" db="EMBL/GenBank/DDBJ databases">
        <authorList>
            <person name="Woo H."/>
        </authorList>
    </citation>
    <scope>NUCLEOTIDE SEQUENCE [LARGE SCALE GENOMIC DNA]</scope>
    <source>
        <strain evidence="2 3">S2-g</strain>
    </source>
</reference>
<comment type="caution">
    <text evidence="2">The sequence shown here is derived from an EMBL/GenBank/DDBJ whole genome shotgun (WGS) entry which is preliminary data.</text>
</comment>
<accession>A0ABV3QLV5</accession>
<gene>
    <name evidence="2" type="ORF">ABQJ56_03050</name>
</gene>
<dbReference type="PANTHER" id="PTHR36154">
    <property type="entry name" value="DNA-BINDING TRANSCRIPTIONAL ACTIVATOR ALPA"/>
    <property type="match status" value="1"/>
</dbReference>
<dbReference type="InterPro" id="IPR010260">
    <property type="entry name" value="AlpA"/>
</dbReference>
<sequence>MAIDNDVAGKLVGLMEFVGKSIEALGQQVEILSKTVARLAAHGGDEDRVMRESEVAHKVGLSASTVRNRCTVGHPSFDPDFPQPQCLGSGKTRNAVGWRWSRIRDWIDTRPTAYLNRQVNKRPHASSRAQKSPYSGGEWRA</sequence>
<dbReference type="RefSeq" id="WP_367843513.1">
    <property type="nucleotide sequence ID" value="NZ_JBFOHL010000002.1"/>
</dbReference>
<evidence type="ECO:0000313" key="2">
    <source>
        <dbReference type="EMBL" id="MEW9623203.1"/>
    </source>
</evidence>